<organism evidence="1 2">
    <name type="scientific">Paenibacillus beijingensis</name>
    <dbReference type="NCBI Taxonomy" id="1126833"/>
    <lineage>
        <taxon>Bacteria</taxon>
        <taxon>Bacillati</taxon>
        <taxon>Bacillota</taxon>
        <taxon>Bacilli</taxon>
        <taxon>Bacillales</taxon>
        <taxon>Paenibacillaceae</taxon>
        <taxon>Paenibacillus</taxon>
    </lineage>
</organism>
<accession>A0A0D5NLX8</accession>
<sequence>MNVIEAHVRRSVERDGATCGEVEVHTDDPQCENVLAYFSNSGDNEFDLVSIVRNDADFLTDWFDNSMHTAFEEISMQWFENRNTKTDWGRRETFKLQVLESGQVREYLHRLLG</sequence>
<dbReference type="AlphaFoldDB" id="A0A0D5NLX8"/>
<evidence type="ECO:0000313" key="1">
    <source>
        <dbReference type="EMBL" id="AJY76012.1"/>
    </source>
</evidence>
<evidence type="ECO:0000313" key="2">
    <source>
        <dbReference type="Proteomes" id="UP000032633"/>
    </source>
</evidence>
<dbReference type="PATRIC" id="fig|1126833.4.peg.3825"/>
<dbReference type="KEGG" id="pbj:VN24_17430"/>
<gene>
    <name evidence="1" type="ORF">VN24_17430</name>
</gene>
<protein>
    <submittedName>
        <fullName evidence="1">Uncharacterized protein</fullName>
    </submittedName>
</protein>
<proteinExistence type="predicted"/>
<name>A0A0D5NLX8_9BACL</name>
<keyword evidence="2" id="KW-1185">Reference proteome</keyword>
<dbReference type="OrthoDB" id="2665147at2"/>
<dbReference type="HOGENOM" id="CLU_2070784_0_0_9"/>
<dbReference type="Proteomes" id="UP000032633">
    <property type="component" value="Chromosome"/>
</dbReference>
<reference evidence="2" key="2">
    <citation type="submission" date="2015-03" db="EMBL/GenBank/DDBJ databases">
        <title>Genome sequence of Paenibacillus beijingensis strain DSM 24997T.</title>
        <authorList>
            <person name="Kwak Y."/>
            <person name="Shin J.-H."/>
        </authorList>
    </citation>
    <scope>NUCLEOTIDE SEQUENCE [LARGE SCALE GENOMIC DNA]</scope>
    <source>
        <strain evidence="2">DSM 24997</strain>
    </source>
</reference>
<reference evidence="1 2" key="1">
    <citation type="journal article" date="2015" name="J. Biotechnol.">
        <title>Complete genome sequence of Paenibacillus beijingensis 7188(T) (=DSM 24997(T)), a novel rhizobacterium from jujube garden soil.</title>
        <authorList>
            <person name="Kwak Y."/>
            <person name="Shin J.H."/>
        </authorList>
    </citation>
    <scope>NUCLEOTIDE SEQUENCE [LARGE SCALE GENOMIC DNA]</scope>
    <source>
        <strain evidence="1 2">DSM 24997</strain>
    </source>
</reference>
<dbReference type="EMBL" id="CP011058">
    <property type="protein sequence ID" value="AJY76012.1"/>
    <property type="molecule type" value="Genomic_DNA"/>
</dbReference>
<dbReference type="RefSeq" id="WP_045671440.1">
    <property type="nucleotide sequence ID" value="NZ_CP011058.1"/>
</dbReference>